<dbReference type="Proteomes" id="UP000235392">
    <property type="component" value="Unassembled WGS sequence"/>
</dbReference>
<evidence type="ECO:0000313" key="1">
    <source>
        <dbReference type="EMBL" id="PLW29317.1"/>
    </source>
</evidence>
<reference evidence="1 2" key="1">
    <citation type="submission" date="2017-11" db="EMBL/GenBank/DDBJ databases">
        <title>De novo assembly and phasing of dikaryotic genomes from two isolates of Puccinia coronata f. sp. avenae, the causal agent of oat crown rust.</title>
        <authorList>
            <person name="Miller M.E."/>
            <person name="Zhang Y."/>
            <person name="Omidvar V."/>
            <person name="Sperschneider J."/>
            <person name="Schwessinger B."/>
            <person name="Raley C."/>
            <person name="Palmer J.M."/>
            <person name="Garnica D."/>
            <person name="Upadhyaya N."/>
            <person name="Rathjen J."/>
            <person name="Taylor J.M."/>
            <person name="Park R.F."/>
            <person name="Dodds P.N."/>
            <person name="Hirsch C.D."/>
            <person name="Kianian S.F."/>
            <person name="Figueroa M."/>
        </authorList>
    </citation>
    <scope>NUCLEOTIDE SEQUENCE [LARGE SCALE GENOMIC DNA]</scope>
    <source>
        <strain evidence="1">12SD80</strain>
    </source>
</reference>
<protein>
    <submittedName>
        <fullName evidence="1">Uncharacterized protein</fullName>
    </submittedName>
</protein>
<proteinExistence type="predicted"/>
<accession>A0A2N5TUZ6</accession>
<dbReference type="EMBL" id="PGCI01000335">
    <property type="protein sequence ID" value="PLW29317.1"/>
    <property type="molecule type" value="Genomic_DNA"/>
</dbReference>
<comment type="caution">
    <text evidence="1">The sequence shown here is derived from an EMBL/GenBank/DDBJ whole genome shotgun (WGS) entry which is preliminary data.</text>
</comment>
<name>A0A2N5TUZ6_9BASI</name>
<dbReference type="AlphaFoldDB" id="A0A2N5TUZ6"/>
<sequence length="145" mass="16366">MFGNLHLQRCSGGVFTPPEVLWRCVYTSRGALEVCLHLQRCSGGVFTPPEVLWRCVYTSRGALEVCLHLQRCSGGVFTPPEVLWRCVYTSRYNFDTNRHLDDTILLMNSLCTHARNPDPVSAPEPLNLAKNCMVSGNNLDLNRLR</sequence>
<evidence type="ECO:0000313" key="2">
    <source>
        <dbReference type="Proteomes" id="UP000235392"/>
    </source>
</evidence>
<organism evidence="1 2">
    <name type="scientific">Puccinia coronata f. sp. avenae</name>
    <dbReference type="NCBI Taxonomy" id="200324"/>
    <lineage>
        <taxon>Eukaryota</taxon>
        <taxon>Fungi</taxon>
        <taxon>Dikarya</taxon>
        <taxon>Basidiomycota</taxon>
        <taxon>Pucciniomycotina</taxon>
        <taxon>Pucciniomycetes</taxon>
        <taxon>Pucciniales</taxon>
        <taxon>Pucciniaceae</taxon>
        <taxon>Puccinia</taxon>
    </lineage>
</organism>
<gene>
    <name evidence="1" type="ORF">PCASD_23594</name>
</gene>